<protein>
    <submittedName>
        <fullName evidence="1">542_t:CDS:1</fullName>
    </submittedName>
</protein>
<gene>
    <name evidence="1" type="ORF">FCALED_LOCUS5413</name>
</gene>
<sequence>MPFQMRQMPRNIKRKVAKVSKLLTKKEIVKKEIEIAQVRVFSYVMLLALLYVELISCEYSRIPLFLVGIIHYNDFHEVGSQFVKRSLSVDNDYPEFDHGKEKAKK</sequence>
<comment type="caution">
    <text evidence="1">The sequence shown here is derived from an EMBL/GenBank/DDBJ whole genome shotgun (WGS) entry which is preliminary data.</text>
</comment>
<organism evidence="1 2">
    <name type="scientific">Funneliformis caledonium</name>
    <dbReference type="NCBI Taxonomy" id="1117310"/>
    <lineage>
        <taxon>Eukaryota</taxon>
        <taxon>Fungi</taxon>
        <taxon>Fungi incertae sedis</taxon>
        <taxon>Mucoromycota</taxon>
        <taxon>Glomeromycotina</taxon>
        <taxon>Glomeromycetes</taxon>
        <taxon>Glomerales</taxon>
        <taxon>Glomeraceae</taxon>
        <taxon>Funneliformis</taxon>
    </lineage>
</organism>
<name>A0A9N9APC6_9GLOM</name>
<dbReference type="AlphaFoldDB" id="A0A9N9APC6"/>
<keyword evidence="2" id="KW-1185">Reference proteome</keyword>
<evidence type="ECO:0000313" key="2">
    <source>
        <dbReference type="Proteomes" id="UP000789570"/>
    </source>
</evidence>
<reference evidence="1" key="1">
    <citation type="submission" date="2021-06" db="EMBL/GenBank/DDBJ databases">
        <authorList>
            <person name="Kallberg Y."/>
            <person name="Tangrot J."/>
            <person name="Rosling A."/>
        </authorList>
    </citation>
    <scope>NUCLEOTIDE SEQUENCE</scope>
    <source>
        <strain evidence="1">UK204</strain>
    </source>
</reference>
<evidence type="ECO:0000313" key="1">
    <source>
        <dbReference type="EMBL" id="CAG8536115.1"/>
    </source>
</evidence>
<accession>A0A9N9APC6</accession>
<dbReference type="EMBL" id="CAJVPQ010001167">
    <property type="protein sequence ID" value="CAG8536115.1"/>
    <property type="molecule type" value="Genomic_DNA"/>
</dbReference>
<proteinExistence type="predicted"/>
<dbReference type="Proteomes" id="UP000789570">
    <property type="component" value="Unassembled WGS sequence"/>
</dbReference>